<protein>
    <submittedName>
        <fullName evidence="2">Uncharacterized protein</fullName>
    </submittedName>
</protein>
<accession>A0A3S5BWS1</accession>
<evidence type="ECO:0000313" key="2">
    <source>
        <dbReference type="EMBL" id="VEL43724.1"/>
    </source>
</evidence>
<dbReference type="EMBL" id="CAAALY010284438">
    <property type="protein sequence ID" value="VEL43724.1"/>
    <property type="molecule type" value="Genomic_DNA"/>
</dbReference>
<evidence type="ECO:0000256" key="1">
    <source>
        <dbReference type="SAM" id="MobiDB-lite"/>
    </source>
</evidence>
<organism evidence="2 3">
    <name type="scientific">Protopolystoma xenopodis</name>
    <dbReference type="NCBI Taxonomy" id="117903"/>
    <lineage>
        <taxon>Eukaryota</taxon>
        <taxon>Metazoa</taxon>
        <taxon>Spiralia</taxon>
        <taxon>Lophotrochozoa</taxon>
        <taxon>Platyhelminthes</taxon>
        <taxon>Monogenea</taxon>
        <taxon>Polyopisthocotylea</taxon>
        <taxon>Polystomatidea</taxon>
        <taxon>Polystomatidae</taxon>
        <taxon>Protopolystoma</taxon>
    </lineage>
</organism>
<dbReference type="Proteomes" id="UP000784294">
    <property type="component" value="Unassembled WGS sequence"/>
</dbReference>
<evidence type="ECO:0000313" key="3">
    <source>
        <dbReference type="Proteomes" id="UP000784294"/>
    </source>
</evidence>
<proteinExistence type="predicted"/>
<sequence>MTNRHPVFPPPMPVISPDVDESRTGSTPISIQTEQARYAEPFLENGIHKELKEEVRGGDKEFVEESLKLFSTPRVAKKDVALEVDDTSSIPPPLPLMPPPPLPVGLLSKLSSSGPCDEESIDLASAISTVNSSCSSNNSSGGPVTSPQTNLLYVCDSPANPTSSICRVVGPVNDLATGVEANFSSCVFQANRTTTLDQTKKWSTPDEDLQKR</sequence>
<name>A0A3S5BWS1_9PLAT</name>
<comment type="caution">
    <text evidence="2">The sequence shown here is derived from an EMBL/GenBank/DDBJ whole genome shotgun (WGS) entry which is preliminary data.</text>
</comment>
<reference evidence="2" key="1">
    <citation type="submission" date="2018-11" db="EMBL/GenBank/DDBJ databases">
        <authorList>
            <consortium name="Pathogen Informatics"/>
        </authorList>
    </citation>
    <scope>NUCLEOTIDE SEQUENCE</scope>
</reference>
<feature type="region of interest" description="Disordered" evidence="1">
    <location>
        <begin position="1"/>
        <end position="27"/>
    </location>
</feature>
<keyword evidence="3" id="KW-1185">Reference proteome</keyword>
<gene>
    <name evidence="2" type="ORF">PXEA_LOCUS37164</name>
</gene>
<dbReference type="AlphaFoldDB" id="A0A3S5BWS1"/>